<dbReference type="PANTHER" id="PTHR36302:SF1">
    <property type="entry name" value="COPPER CHAPERONE PCU(A)C"/>
    <property type="match status" value="1"/>
</dbReference>
<keyword evidence="1" id="KW-0732">Signal</keyword>
<protein>
    <submittedName>
        <fullName evidence="2">Secreted protein containing DUF461</fullName>
    </submittedName>
</protein>
<dbReference type="Pfam" id="PF04314">
    <property type="entry name" value="PCuAC"/>
    <property type="match status" value="1"/>
</dbReference>
<dbReference type="SUPFAM" id="SSF110087">
    <property type="entry name" value="DR1885-like metal-binding protein"/>
    <property type="match status" value="1"/>
</dbReference>
<dbReference type="InterPro" id="IPR058248">
    <property type="entry name" value="Lxx211020-like"/>
</dbReference>
<dbReference type="InterPro" id="IPR007410">
    <property type="entry name" value="LpqE-like"/>
</dbReference>
<dbReference type="RefSeq" id="WP_106002320.1">
    <property type="nucleotide sequence ID" value="NZ_CP027527.1"/>
</dbReference>
<organism evidence="2">
    <name type="scientific">Magnetospirillum gryphiswaldense</name>
    <dbReference type="NCBI Taxonomy" id="55518"/>
    <lineage>
        <taxon>Bacteria</taxon>
        <taxon>Pseudomonadati</taxon>
        <taxon>Pseudomonadota</taxon>
        <taxon>Alphaproteobacteria</taxon>
        <taxon>Rhodospirillales</taxon>
        <taxon>Rhodospirillaceae</taxon>
        <taxon>Magnetospirillum</taxon>
    </lineage>
</organism>
<gene>
    <name evidence="2" type="ORF">MGR_2556</name>
</gene>
<evidence type="ECO:0000313" key="2">
    <source>
        <dbReference type="EMBL" id="CAM75229.1"/>
    </source>
</evidence>
<proteinExistence type="predicted"/>
<accession>A4TX72</accession>
<reference evidence="2" key="1">
    <citation type="journal article" date="2007" name="J. Bacteriol.">
        <title>Comparative genome analysis of four magnetotactic bacteria reveals a complex set of group-specific genes implicated in magnetosome biomineralization and function.</title>
        <authorList>
            <person name="Richter M."/>
            <person name="Kube M."/>
            <person name="Bazylinski D.A."/>
            <person name="Lombardot T."/>
            <person name="Gloeckner F.O."/>
            <person name="Reinhardt R."/>
            <person name="Schueler D."/>
        </authorList>
    </citation>
    <scope>NUCLEOTIDE SEQUENCE</scope>
    <source>
        <strain evidence="2">MSR-1</strain>
    </source>
</reference>
<sequence length="147" mass="15356">MGRAAFLIAALLVSAWPVWAGDSVIAVEKPWARATAGQAANGAAYLTLVGQESGDRLLSAASPVAETVELHTHLEEDGIMRMRPVESIAVPAGGRVELKPGGLHIMLIGLKAPLKEGRRFPLTLTFERTGRIEAEIPVVAAGARGGG</sequence>
<dbReference type="AlphaFoldDB" id="A4TX72"/>
<feature type="chain" id="PRO_5002674448" evidence="1">
    <location>
        <begin position="21"/>
        <end position="147"/>
    </location>
</feature>
<evidence type="ECO:0000256" key="1">
    <source>
        <dbReference type="SAM" id="SignalP"/>
    </source>
</evidence>
<dbReference type="Gene3D" id="2.60.40.1890">
    <property type="entry name" value="PCu(A)C copper chaperone"/>
    <property type="match status" value="1"/>
</dbReference>
<dbReference type="PANTHER" id="PTHR36302">
    <property type="entry name" value="BLR7088 PROTEIN"/>
    <property type="match status" value="1"/>
</dbReference>
<name>A4TX72_9PROT</name>
<feature type="signal peptide" evidence="1">
    <location>
        <begin position="1"/>
        <end position="20"/>
    </location>
</feature>
<dbReference type="InterPro" id="IPR036182">
    <property type="entry name" value="PCuAC_sf"/>
</dbReference>
<dbReference type="EMBL" id="CU459003">
    <property type="protein sequence ID" value="CAM75229.1"/>
    <property type="molecule type" value="Genomic_DNA"/>
</dbReference>